<evidence type="ECO:0000256" key="5">
    <source>
        <dbReference type="ARBA" id="ARBA00022997"/>
    </source>
</evidence>
<evidence type="ECO:0000256" key="7">
    <source>
        <dbReference type="ARBA" id="ARBA00023316"/>
    </source>
</evidence>
<accession>A0A382EUT9</accession>
<dbReference type="EMBL" id="UINC01046113">
    <property type="protein sequence ID" value="SVB53721.1"/>
    <property type="molecule type" value="Genomic_DNA"/>
</dbReference>
<keyword evidence="7" id="KW-0961">Cell wall biogenesis/degradation</keyword>
<evidence type="ECO:0008006" key="9">
    <source>
        <dbReference type="Google" id="ProtNLM"/>
    </source>
</evidence>
<dbReference type="GO" id="GO:0016805">
    <property type="term" value="F:dipeptidase activity"/>
    <property type="evidence" value="ECO:0007669"/>
    <property type="project" value="UniProtKB-KW"/>
</dbReference>
<dbReference type="PANTHER" id="PTHR43126">
    <property type="entry name" value="D-ALANYL-D-ALANINE DIPEPTIDASE"/>
    <property type="match status" value="1"/>
</dbReference>
<keyword evidence="6" id="KW-0482">Metalloprotease</keyword>
<reference evidence="8" key="1">
    <citation type="submission" date="2018-05" db="EMBL/GenBank/DDBJ databases">
        <authorList>
            <person name="Lanie J.A."/>
            <person name="Ng W.-L."/>
            <person name="Kazmierczak K.M."/>
            <person name="Andrzejewski T.M."/>
            <person name="Davidsen T.M."/>
            <person name="Wayne K.J."/>
            <person name="Tettelin H."/>
            <person name="Glass J.I."/>
            <person name="Rusch D."/>
            <person name="Podicherti R."/>
            <person name="Tsui H.-C.T."/>
            <person name="Winkler M.E."/>
        </authorList>
    </citation>
    <scope>NUCLEOTIDE SEQUENCE</scope>
</reference>
<keyword evidence="1" id="KW-0645">Protease</keyword>
<evidence type="ECO:0000256" key="1">
    <source>
        <dbReference type="ARBA" id="ARBA00022670"/>
    </source>
</evidence>
<dbReference type="GO" id="GO:0046872">
    <property type="term" value="F:metal ion binding"/>
    <property type="evidence" value="ECO:0007669"/>
    <property type="project" value="UniProtKB-KW"/>
</dbReference>
<evidence type="ECO:0000313" key="8">
    <source>
        <dbReference type="EMBL" id="SVB53721.1"/>
    </source>
</evidence>
<dbReference type="AlphaFoldDB" id="A0A382EUT9"/>
<proteinExistence type="inferred from homology"/>
<evidence type="ECO:0000256" key="2">
    <source>
        <dbReference type="ARBA" id="ARBA00022723"/>
    </source>
</evidence>
<dbReference type="InterPro" id="IPR009045">
    <property type="entry name" value="Zn_M74/Hedgehog-like"/>
</dbReference>
<sequence length="186" mass="21259">MTLIKISSPEYDVDLALAYATADNITGRPIYLHAACWLHSDAAAALARAIVLARELDLKFRIFDAYRPVEAQWKLWNHDPNPAFLADPRSGSPHSRGIAIDLTLVRRADSVALEMGTPFDDFSARAFHNCPTLAPEIRRNRYLLLGLMASAGWDHYLNEWWHYQLYNPRTYPLLWDSAARTRMMTD</sequence>
<protein>
    <recommendedName>
        <fullName evidence="9">Peptidase M15B domain-containing protein</fullName>
    </recommendedName>
</protein>
<evidence type="ECO:0000256" key="6">
    <source>
        <dbReference type="ARBA" id="ARBA00023049"/>
    </source>
</evidence>
<organism evidence="8">
    <name type="scientific">marine metagenome</name>
    <dbReference type="NCBI Taxonomy" id="408172"/>
    <lineage>
        <taxon>unclassified sequences</taxon>
        <taxon>metagenomes</taxon>
        <taxon>ecological metagenomes</taxon>
    </lineage>
</organism>
<evidence type="ECO:0000256" key="4">
    <source>
        <dbReference type="ARBA" id="ARBA00022833"/>
    </source>
</evidence>
<dbReference type="GO" id="GO:0006508">
    <property type="term" value="P:proteolysis"/>
    <property type="evidence" value="ECO:0007669"/>
    <property type="project" value="UniProtKB-KW"/>
</dbReference>
<keyword evidence="3" id="KW-0378">Hydrolase</keyword>
<evidence type="ECO:0000256" key="3">
    <source>
        <dbReference type="ARBA" id="ARBA00022801"/>
    </source>
</evidence>
<dbReference type="GO" id="GO:0071555">
    <property type="term" value="P:cell wall organization"/>
    <property type="evidence" value="ECO:0007669"/>
    <property type="project" value="UniProtKB-KW"/>
</dbReference>
<dbReference type="PANTHER" id="PTHR43126:SF1">
    <property type="entry name" value="D-ALANYL-D-ALANINE DIPEPTIDASE"/>
    <property type="match status" value="1"/>
</dbReference>
<dbReference type="SUPFAM" id="SSF55166">
    <property type="entry name" value="Hedgehog/DD-peptidase"/>
    <property type="match status" value="1"/>
</dbReference>
<dbReference type="Gene3D" id="3.30.1380.10">
    <property type="match status" value="1"/>
</dbReference>
<dbReference type="InterPro" id="IPR000755">
    <property type="entry name" value="A_A_dipeptidase"/>
</dbReference>
<dbReference type="HAMAP" id="MF_01924">
    <property type="entry name" value="A_A_dipeptidase"/>
    <property type="match status" value="1"/>
</dbReference>
<dbReference type="CDD" id="cd14840">
    <property type="entry name" value="D-Ala-D-Ala_dipeptidase_Aad"/>
    <property type="match status" value="1"/>
</dbReference>
<name>A0A382EUT9_9ZZZZ</name>
<dbReference type="GO" id="GO:0008237">
    <property type="term" value="F:metallopeptidase activity"/>
    <property type="evidence" value="ECO:0007669"/>
    <property type="project" value="UniProtKB-KW"/>
</dbReference>
<keyword evidence="2" id="KW-0479">Metal-binding</keyword>
<dbReference type="NCBIfam" id="NF007557">
    <property type="entry name" value="PRK10178.1"/>
    <property type="match status" value="1"/>
</dbReference>
<keyword evidence="4" id="KW-0862">Zinc</keyword>
<keyword evidence="5" id="KW-0224">Dipeptidase</keyword>
<gene>
    <name evidence="8" type="ORF">METZ01_LOCUS206575</name>
</gene>
<dbReference type="Pfam" id="PF01427">
    <property type="entry name" value="Peptidase_M15"/>
    <property type="match status" value="1"/>
</dbReference>
<dbReference type="PIRSF" id="PIRSF026671">
    <property type="entry name" value="AA_dipeptidase"/>
    <property type="match status" value="1"/>
</dbReference>